<dbReference type="PANTHER" id="PTHR46481">
    <property type="entry name" value="ZINC FINGER BED DOMAIN-CONTAINING PROTEIN 4"/>
    <property type="match status" value="1"/>
</dbReference>
<evidence type="ECO:0000256" key="5">
    <source>
        <dbReference type="ARBA" id="ARBA00023242"/>
    </source>
</evidence>
<reference evidence="7" key="1">
    <citation type="journal article" date="2023" name="Mol. Phylogenet. Evol.">
        <title>Genome-scale phylogeny and comparative genomics of the fungal order Sordariales.</title>
        <authorList>
            <person name="Hensen N."/>
            <person name="Bonometti L."/>
            <person name="Westerberg I."/>
            <person name="Brannstrom I.O."/>
            <person name="Guillou S."/>
            <person name="Cros-Aarteil S."/>
            <person name="Calhoun S."/>
            <person name="Haridas S."/>
            <person name="Kuo A."/>
            <person name="Mondo S."/>
            <person name="Pangilinan J."/>
            <person name="Riley R."/>
            <person name="LaButti K."/>
            <person name="Andreopoulos B."/>
            <person name="Lipzen A."/>
            <person name="Chen C."/>
            <person name="Yan M."/>
            <person name="Daum C."/>
            <person name="Ng V."/>
            <person name="Clum A."/>
            <person name="Steindorff A."/>
            <person name="Ohm R.A."/>
            <person name="Martin F."/>
            <person name="Silar P."/>
            <person name="Natvig D.O."/>
            <person name="Lalanne C."/>
            <person name="Gautier V."/>
            <person name="Ament-Velasquez S.L."/>
            <person name="Kruys A."/>
            <person name="Hutchinson M.I."/>
            <person name="Powell A.J."/>
            <person name="Barry K."/>
            <person name="Miller A.N."/>
            <person name="Grigoriev I.V."/>
            <person name="Debuchy R."/>
            <person name="Gladieux P."/>
            <person name="Hiltunen Thoren M."/>
            <person name="Johannesson H."/>
        </authorList>
    </citation>
    <scope>NUCLEOTIDE SEQUENCE [LARGE SCALE GENOMIC DNA]</scope>
    <source>
        <strain evidence="7">CBS 340.73</strain>
    </source>
</reference>
<keyword evidence="2" id="KW-0479">Metal-binding</keyword>
<keyword evidence="4" id="KW-0862">Zinc</keyword>
<name>A0AAN6S2J3_9PEZI</name>
<sequence length="201" mass="22651">MAEKKRKGTYLSRQKKKRKKEVYADCRALAPARLKVSVKIRAISNDAGEALSILSGIISRLDRNTPEYKVFNTYYLAVPLLTSIDTLSRSSLIFSAHFIDSKSSIQQRLLALREQQGAHTGLNVALTLAEIASDWEIIDRIGCLVSDNASNNDVCGEEFFRRILPGFLVEDASDRRIRCYGHILNLVGRAFLYGEDFESFE</sequence>
<dbReference type="PANTHER" id="PTHR46481:SF10">
    <property type="entry name" value="ZINC FINGER BED DOMAIN-CONTAINING PROTEIN 39"/>
    <property type="match status" value="1"/>
</dbReference>
<protein>
    <submittedName>
        <fullName evidence="6">Uncharacterized protein</fullName>
    </submittedName>
</protein>
<comment type="subcellular location">
    <subcellularLocation>
        <location evidence="1">Nucleus</location>
    </subcellularLocation>
</comment>
<keyword evidence="3" id="KW-0863">Zinc-finger</keyword>
<dbReference type="GO" id="GO:0005634">
    <property type="term" value="C:nucleus"/>
    <property type="evidence" value="ECO:0007669"/>
    <property type="project" value="UniProtKB-SubCell"/>
</dbReference>
<dbReference type="SUPFAM" id="SSF53098">
    <property type="entry name" value="Ribonuclease H-like"/>
    <property type="match status" value="1"/>
</dbReference>
<keyword evidence="5" id="KW-0539">Nucleus</keyword>
<evidence type="ECO:0000256" key="3">
    <source>
        <dbReference type="ARBA" id="ARBA00022771"/>
    </source>
</evidence>
<evidence type="ECO:0000313" key="6">
    <source>
        <dbReference type="EMBL" id="KAK3937491.1"/>
    </source>
</evidence>
<dbReference type="Proteomes" id="UP001303473">
    <property type="component" value="Unassembled WGS sequence"/>
</dbReference>
<dbReference type="InterPro" id="IPR012337">
    <property type="entry name" value="RNaseH-like_sf"/>
</dbReference>
<evidence type="ECO:0000256" key="2">
    <source>
        <dbReference type="ARBA" id="ARBA00022723"/>
    </source>
</evidence>
<dbReference type="InterPro" id="IPR052035">
    <property type="entry name" value="ZnF_BED_domain_contain"/>
</dbReference>
<keyword evidence="7" id="KW-1185">Reference proteome</keyword>
<gene>
    <name evidence="6" type="ORF">QBC46DRAFT_411112</name>
</gene>
<organism evidence="6 7">
    <name type="scientific">Diplogelasinospora grovesii</name>
    <dbReference type="NCBI Taxonomy" id="303347"/>
    <lineage>
        <taxon>Eukaryota</taxon>
        <taxon>Fungi</taxon>
        <taxon>Dikarya</taxon>
        <taxon>Ascomycota</taxon>
        <taxon>Pezizomycotina</taxon>
        <taxon>Sordariomycetes</taxon>
        <taxon>Sordariomycetidae</taxon>
        <taxon>Sordariales</taxon>
        <taxon>Diplogelasinosporaceae</taxon>
        <taxon>Diplogelasinospora</taxon>
    </lineage>
</organism>
<dbReference type="EMBL" id="MU853853">
    <property type="protein sequence ID" value="KAK3937491.1"/>
    <property type="molecule type" value="Genomic_DNA"/>
</dbReference>
<evidence type="ECO:0000313" key="7">
    <source>
        <dbReference type="Proteomes" id="UP001303473"/>
    </source>
</evidence>
<evidence type="ECO:0000256" key="4">
    <source>
        <dbReference type="ARBA" id="ARBA00022833"/>
    </source>
</evidence>
<dbReference type="GO" id="GO:0008270">
    <property type="term" value="F:zinc ion binding"/>
    <property type="evidence" value="ECO:0007669"/>
    <property type="project" value="UniProtKB-KW"/>
</dbReference>
<comment type="caution">
    <text evidence="6">The sequence shown here is derived from an EMBL/GenBank/DDBJ whole genome shotgun (WGS) entry which is preliminary data.</text>
</comment>
<dbReference type="AlphaFoldDB" id="A0AAN6S2J3"/>
<proteinExistence type="predicted"/>
<accession>A0AAN6S2J3</accession>
<evidence type="ECO:0000256" key="1">
    <source>
        <dbReference type="ARBA" id="ARBA00004123"/>
    </source>
</evidence>